<evidence type="ECO:0000259" key="3">
    <source>
        <dbReference type="Pfam" id="PF10531"/>
    </source>
</evidence>
<proteinExistence type="predicted"/>
<name>A0A0S4LJ33_9BACT</name>
<dbReference type="InterPro" id="IPR019554">
    <property type="entry name" value="Soluble_ligand-bd"/>
</dbReference>
<gene>
    <name evidence="4" type="ORF">COMA1_30136</name>
</gene>
<evidence type="ECO:0000256" key="1">
    <source>
        <dbReference type="ARBA" id="ARBA00022729"/>
    </source>
</evidence>
<evidence type="ECO:0000313" key="4">
    <source>
        <dbReference type="EMBL" id="CUS36592.1"/>
    </source>
</evidence>
<evidence type="ECO:0000259" key="2">
    <source>
        <dbReference type="Pfam" id="PF02563"/>
    </source>
</evidence>
<dbReference type="InterPro" id="IPR049712">
    <property type="entry name" value="Poly_export"/>
</dbReference>
<dbReference type="EMBL" id="CZQA01000009">
    <property type="protein sequence ID" value="CUS36592.1"/>
    <property type="molecule type" value="Genomic_DNA"/>
</dbReference>
<dbReference type="PANTHER" id="PTHR33619">
    <property type="entry name" value="POLYSACCHARIDE EXPORT PROTEIN GFCE-RELATED"/>
    <property type="match status" value="1"/>
</dbReference>
<dbReference type="AlphaFoldDB" id="A0A0S4LJ33"/>
<dbReference type="PANTHER" id="PTHR33619:SF3">
    <property type="entry name" value="POLYSACCHARIDE EXPORT PROTEIN GFCE-RELATED"/>
    <property type="match status" value="1"/>
</dbReference>
<evidence type="ECO:0000313" key="5">
    <source>
        <dbReference type="Proteomes" id="UP000199032"/>
    </source>
</evidence>
<dbReference type="Gene3D" id="3.30.1950.10">
    <property type="entry name" value="wza like domain"/>
    <property type="match status" value="1"/>
</dbReference>
<dbReference type="GO" id="GO:0015159">
    <property type="term" value="F:polysaccharide transmembrane transporter activity"/>
    <property type="evidence" value="ECO:0007669"/>
    <property type="project" value="InterPro"/>
</dbReference>
<keyword evidence="1" id="KW-0732">Signal</keyword>
<dbReference type="InterPro" id="IPR003715">
    <property type="entry name" value="Poly_export_N"/>
</dbReference>
<accession>A0A0S4LJ33</accession>
<dbReference type="Pfam" id="PF10531">
    <property type="entry name" value="SLBB"/>
    <property type="match status" value="1"/>
</dbReference>
<dbReference type="Pfam" id="PF02563">
    <property type="entry name" value="Poly_export"/>
    <property type="match status" value="1"/>
</dbReference>
<protein>
    <submittedName>
        <fullName evidence="4">Putative Polysaccharide export protein</fullName>
    </submittedName>
</protein>
<dbReference type="Proteomes" id="UP000199032">
    <property type="component" value="Unassembled WGS sequence"/>
</dbReference>
<feature type="domain" description="Polysaccharide export protein N-terminal" evidence="2">
    <location>
        <begin position="43"/>
        <end position="117"/>
    </location>
</feature>
<sequence>MVAIARNMQRLCALRDVILVITIAVGVIACAEKREDYKVHLTEPSDFFLGPEDILKVTVWKSPDLSGEVAIRPDGTITLPLIGDVPAAGLTANMLAKRISERLTEYVSSPIVTVQVKEVNSYFIYVLGEVLKPGKYPLKSYANVMQGVALGGGFAPFANKNKIKVLRNVSTGAVGHEEKHQIEIPVRYDDIVKGVAVPGNFILLSGDVIVVP</sequence>
<feature type="domain" description="Soluble ligand binding" evidence="3">
    <location>
        <begin position="124"/>
        <end position="168"/>
    </location>
</feature>
<reference evidence="4 5" key="1">
    <citation type="submission" date="2015-10" db="EMBL/GenBank/DDBJ databases">
        <authorList>
            <person name="Gilbert D.G."/>
        </authorList>
    </citation>
    <scope>NUCLEOTIDE SEQUENCE [LARGE SCALE GENOMIC DNA]</scope>
    <source>
        <strain evidence="4">COMA1</strain>
    </source>
</reference>
<dbReference type="STRING" id="1742972.COMA1_30136"/>
<dbReference type="RefSeq" id="WP_176698040.1">
    <property type="nucleotide sequence ID" value="NZ_CZQA01000009.1"/>
</dbReference>
<keyword evidence="5" id="KW-1185">Reference proteome</keyword>
<dbReference type="PROSITE" id="PS51257">
    <property type="entry name" value="PROKAR_LIPOPROTEIN"/>
    <property type="match status" value="1"/>
</dbReference>
<organism evidence="4 5">
    <name type="scientific">Candidatus Nitrospira nitrosa</name>
    <dbReference type="NCBI Taxonomy" id="1742972"/>
    <lineage>
        <taxon>Bacteria</taxon>
        <taxon>Pseudomonadati</taxon>
        <taxon>Nitrospirota</taxon>
        <taxon>Nitrospiria</taxon>
        <taxon>Nitrospirales</taxon>
        <taxon>Nitrospiraceae</taxon>
        <taxon>Nitrospira</taxon>
    </lineage>
</organism>